<dbReference type="InterPro" id="IPR013328">
    <property type="entry name" value="6PGD_dom2"/>
</dbReference>
<dbReference type="Proteomes" id="UP000182762">
    <property type="component" value="Unassembled WGS sequence"/>
</dbReference>
<dbReference type="InterPro" id="IPR008927">
    <property type="entry name" value="6-PGluconate_DH-like_C_sf"/>
</dbReference>
<keyword evidence="4" id="KW-1185">Reference proteome</keyword>
<dbReference type="Pfam" id="PF03446">
    <property type="entry name" value="NAD_binding_2"/>
    <property type="match status" value="1"/>
</dbReference>
<name>A0A1I6C6S6_9BACI</name>
<dbReference type="EMBL" id="FOXX01000029">
    <property type="protein sequence ID" value="SFQ88844.1"/>
    <property type="molecule type" value="Genomic_DNA"/>
</dbReference>
<dbReference type="InterPro" id="IPR006115">
    <property type="entry name" value="6PGDH_NADP-bd"/>
</dbReference>
<protein>
    <submittedName>
        <fullName evidence="3">3-hydroxyisobutyrate dehydrogenase</fullName>
    </submittedName>
</protein>
<dbReference type="PANTHER" id="PTHR43580:SF2">
    <property type="entry name" value="CYTOKINE-LIKE NUCLEAR FACTOR N-PAC"/>
    <property type="match status" value="1"/>
</dbReference>
<accession>A0A1I6C6S6</accession>
<evidence type="ECO:0000313" key="4">
    <source>
        <dbReference type="Proteomes" id="UP000182762"/>
    </source>
</evidence>
<dbReference type="GeneID" id="93713644"/>
<dbReference type="SUPFAM" id="SSF48179">
    <property type="entry name" value="6-phosphogluconate dehydrogenase C-terminal domain-like"/>
    <property type="match status" value="1"/>
</dbReference>
<dbReference type="RefSeq" id="WP_061804515.1">
    <property type="nucleotide sequence ID" value="NZ_FOXX01000029.1"/>
</dbReference>
<evidence type="ECO:0000259" key="2">
    <source>
        <dbReference type="Pfam" id="PF09130"/>
    </source>
</evidence>
<gene>
    <name evidence="3" type="ORF">SAMN02745910_05138</name>
</gene>
<dbReference type="PANTHER" id="PTHR43580">
    <property type="entry name" value="OXIDOREDUCTASE GLYR1-RELATED"/>
    <property type="match status" value="1"/>
</dbReference>
<feature type="domain" description="6-phosphogluconate dehydrogenase NADP-binding" evidence="1">
    <location>
        <begin position="3"/>
        <end position="128"/>
    </location>
</feature>
<organism evidence="3 4">
    <name type="scientific">Priestia endophytica DSM 13796</name>
    <dbReference type="NCBI Taxonomy" id="1121089"/>
    <lineage>
        <taxon>Bacteria</taxon>
        <taxon>Bacillati</taxon>
        <taxon>Bacillota</taxon>
        <taxon>Bacilli</taxon>
        <taxon>Bacillales</taxon>
        <taxon>Bacillaceae</taxon>
        <taxon>Priestia</taxon>
    </lineage>
</organism>
<dbReference type="SUPFAM" id="SSF51735">
    <property type="entry name" value="NAD(P)-binding Rossmann-fold domains"/>
    <property type="match status" value="1"/>
</dbReference>
<comment type="caution">
    <text evidence="3">The sequence shown here is derived from an EMBL/GenBank/DDBJ whole genome shotgun (WGS) entry which is preliminary data.</text>
</comment>
<dbReference type="InterPro" id="IPR015814">
    <property type="entry name" value="Pgluconate_DH_NAD-bd_C"/>
</dbReference>
<dbReference type="Pfam" id="PF09130">
    <property type="entry name" value="DUF1932"/>
    <property type="match status" value="1"/>
</dbReference>
<proteinExistence type="predicted"/>
<reference evidence="3 4" key="1">
    <citation type="submission" date="2016-10" db="EMBL/GenBank/DDBJ databases">
        <authorList>
            <person name="Varghese N."/>
            <person name="Submissions S."/>
        </authorList>
    </citation>
    <scope>NUCLEOTIDE SEQUENCE [LARGE SCALE GENOMIC DNA]</scope>
    <source>
        <strain evidence="3 4">DSM 13796</strain>
    </source>
</reference>
<dbReference type="InterPro" id="IPR036291">
    <property type="entry name" value="NAD(P)-bd_dom_sf"/>
</dbReference>
<evidence type="ECO:0000313" key="3">
    <source>
        <dbReference type="EMBL" id="SFQ88844.1"/>
    </source>
</evidence>
<evidence type="ECO:0000259" key="1">
    <source>
        <dbReference type="Pfam" id="PF03446"/>
    </source>
</evidence>
<dbReference type="Gene3D" id="3.40.50.720">
    <property type="entry name" value="NAD(P)-binding Rossmann-like Domain"/>
    <property type="match status" value="1"/>
</dbReference>
<sequence length="301" mass="33204">MKLGFIGFGEAAFELSTGLKQEGLETICAHDVMLDHPTFGPQIKERARQAQVELEYTPKSLLMRKDLAILIVAVPANKAYEVSNSLKPYLGKELIYIDVSASTPDIKRKISNSLKERGVRFVDASMMGPLPVYKHKVPILASGKGTDAFIDIMSQYGMDISKVSEKPGDASAVKLIRSIFMKGLPALLVEMLEVAHKFGVEDLVISSISETMNSKSFEETMNRLVTGTSIHALRRSIELEGSIEMLESSNLSSLMSSAAKNKLQLLAELNLKEKFQGKTPENWLDVIMAFEDTNKKSSNIS</sequence>
<dbReference type="Gene3D" id="1.10.1040.10">
    <property type="entry name" value="N-(1-d-carboxylethyl)-l-norvaline Dehydrogenase, domain 2"/>
    <property type="match status" value="1"/>
</dbReference>
<dbReference type="InterPro" id="IPR051265">
    <property type="entry name" value="HIBADH-related_NP60_sf"/>
</dbReference>
<feature type="domain" description="Phosphogluconate dehydrogenase NAD-binding putative C-terminal" evidence="2">
    <location>
        <begin position="195"/>
        <end position="264"/>
    </location>
</feature>